<dbReference type="RefSeq" id="WP_129460630.1">
    <property type="nucleotide sequence ID" value="NZ_SBKN01000001.1"/>
</dbReference>
<gene>
    <name evidence="2" type="ORF">EQG61_04185</name>
</gene>
<dbReference type="AlphaFoldDB" id="A0A4Q1KCJ0"/>
<feature type="chain" id="PRO_5020553619" evidence="1">
    <location>
        <begin position="24"/>
        <end position="121"/>
    </location>
</feature>
<dbReference type="EMBL" id="SBKN01000001">
    <property type="protein sequence ID" value="RXR24652.1"/>
    <property type="molecule type" value="Genomic_DNA"/>
</dbReference>
<sequence length="121" mass="14624">MQKLLCFFVLWMGMVFAIPAVHAQNSSDPDLAMKHALYTKYRKEVLAYDKKHYDELFFAFFEKQNDPNITLTKEEYYTYTIKIAIYSEKLGMLYKDQKDVAEQTKREWFDKRYEAYLQSKK</sequence>
<feature type="signal peptide" evidence="1">
    <location>
        <begin position="1"/>
        <end position="23"/>
    </location>
</feature>
<reference evidence="3" key="1">
    <citation type="submission" date="2019-01" db="EMBL/GenBank/DDBJ databases">
        <title>Cytophagaceae bacterium strain CAR-16.</title>
        <authorList>
            <person name="Chen W.-M."/>
        </authorList>
    </citation>
    <scope>NUCLEOTIDE SEQUENCE [LARGE SCALE GENOMIC DNA]</scope>
    <source>
        <strain evidence="3">WWJ-16</strain>
    </source>
</reference>
<proteinExistence type="predicted"/>
<dbReference type="OrthoDB" id="1370590at2"/>
<evidence type="ECO:0000313" key="2">
    <source>
        <dbReference type="EMBL" id="RXR24652.1"/>
    </source>
</evidence>
<evidence type="ECO:0000313" key="3">
    <source>
        <dbReference type="Proteomes" id="UP000289857"/>
    </source>
</evidence>
<dbReference type="Proteomes" id="UP000289857">
    <property type="component" value="Unassembled WGS sequence"/>
</dbReference>
<organism evidence="2 3">
    <name type="scientific">Flavobacterium stagni</name>
    <dbReference type="NCBI Taxonomy" id="2506421"/>
    <lineage>
        <taxon>Bacteria</taxon>
        <taxon>Pseudomonadati</taxon>
        <taxon>Bacteroidota</taxon>
        <taxon>Flavobacteriia</taxon>
        <taxon>Flavobacteriales</taxon>
        <taxon>Flavobacteriaceae</taxon>
        <taxon>Flavobacterium</taxon>
    </lineage>
</organism>
<protein>
    <submittedName>
        <fullName evidence="2">Uncharacterized protein</fullName>
    </submittedName>
</protein>
<keyword evidence="3" id="KW-1185">Reference proteome</keyword>
<name>A0A4Q1KCJ0_9FLAO</name>
<evidence type="ECO:0000256" key="1">
    <source>
        <dbReference type="SAM" id="SignalP"/>
    </source>
</evidence>
<keyword evidence="1" id="KW-0732">Signal</keyword>
<comment type="caution">
    <text evidence="2">The sequence shown here is derived from an EMBL/GenBank/DDBJ whole genome shotgun (WGS) entry which is preliminary data.</text>
</comment>
<accession>A0A4Q1KCJ0</accession>